<evidence type="ECO:0000256" key="7">
    <source>
        <dbReference type="ARBA" id="ARBA00018769"/>
    </source>
</evidence>
<keyword evidence="9" id="KW-0444">Lipid biosynthesis</keyword>
<dbReference type="Pfam" id="PF21089">
    <property type="entry name" value="PKS_DH_N"/>
    <property type="match status" value="1"/>
</dbReference>
<dbReference type="Pfam" id="PF08659">
    <property type="entry name" value="KR"/>
    <property type="match status" value="1"/>
</dbReference>
<dbReference type="InterPro" id="IPR018201">
    <property type="entry name" value="Ketoacyl_synth_AS"/>
</dbReference>
<dbReference type="SUPFAM" id="SSF55048">
    <property type="entry name" value="Probable ACP-binding domain of malonyl-CoA ACP transacylase"/>
    <property type="match status" value="1"/>
</dbReference>
<evidence type="ECO:0000256" key="35">
    <source>
        <dbReference type="ARBA" id="ARBA00047394"/>
    </source>
</evidence>
<comment type="catalytic activity">
    <reaction evidence="34">
        <text>3-oxooctadecanoyl-[ACP] + NADPH + H(+) = (3R)-hydroxyoctadecanoyl-[ACP] + NADP(+)</text>
        <dbReference type="Rhea" id="RHEA:41920"/>
        <dbReference type="Rhea" id="RHEA-COMP:9653"/>
        <dbReference type="Rhea" id="RHEA-COMP:9654"/>
        <dbReference type="ChEBI" id="CHEBI:15378"/>
        <dbReference type="ChEBI" id="CHEBI:57783"/>
        <dbReference type="ChEBI" id="CHEBI:58349"/>
        <dbReference type="ChEBI" id="CHEBI:78487"/>
        <dbReference type="ChEBI" id="CHEBI:78488"/>
    </reaction>
    <physiologicalReaction direction="left-to-right" evidence="34">
        <dbReference type="Rhea" id="RHEA:41921"/>
    </physiologicalReaction>
</comment>
<dbReference type="Pfam" id="PF00698">
    <property type="entry name" value="Acyl_transf_1"/>
    <property type="match status" value="1"/>
</dbReference>
<dbReference type="SUPFAM" id="SSF51735">
    <property type="entry name" value="NAD(P)-binding Rossmann-fold domains"/>
    <property type="match status" value="2"/>
</dbReference>
<dbReference type="InterPro" id="IPR049552">
    <property type="entry name" value="PKS_DH_N"/>
</dbReference>
<dbReference type="Pfam" id="PF21149">
    <property type="entry name" value="FAS_pseudo-KR"/>
    <property type="match status" value="1"/>
</dbReference>
<dbReference type="PANTHER" id="PTHR43775:SF7">
    <property type="entry name" value="FATTY ACID SYNTHASE"/>
    <property type="match status" value="1"/>
</dbReference>
<evidence type="ECO:0000256" key="20">
    <source>
        <dbReference type="ARBA" id="ARBA00023098"/>
    </source>
</evidence>
<evidence type="ECO:0000256" key="41">
    <source>
        <dbReference type="ARBA" id="ARBA00047810"/>
    </source>
</evidence>
<keyword evidence="20" id="KW-0443">Lipid metabolism</keyword>
<dbReference type="InterPro" id="IPR016039">
    <property type="entry name" value="Thiolase-like"/>
</dbReference>
<evidence type="ECO:0000256" key="51">
    <source>
        <dbReference type="ARBA" id="ARBA00048650"/>
    </source>
</evidence>
<comment type="catalytic activity">
    <reaction evidence="23">
        <text>(3R)-hydroxyoctanoyl-[ACP] = (2E)-octenoyl-[ACP] + H2O</text>
        <dbReference type="Rhea" id="RHEA:41844"/>
        <dbReference type="Rhea" id="RHEA-COMP:9634"/>
        <dbReference type="Rhea" id="RHEA-COMP:9635"/>
        <dbReference type="ChEBI" id="CHEBI:15377"/>
        <dbReference type="ChEBI" id="CHEBI:78461"/>
        <dbReference type="ChEBI" id="CHEBI:78462"/>
    </reaction>
    <physiologicalReaction direction="left-to-right" evidence="23">
        <dbReference type="Rhea" id="RHEA:41845"/>
    </physiologicalReaction>
</comment>
<keyword evidence="12" id="KW-0702">S-nitrosylation</keyword>
<evidence type="ECO:0000256" key="6">
    <source>
        <dbReference type="ARBA" id="ARBA00013191"/>
    </source>
</evidence>
<comment type="catalytic activity">
    <reaction evidence="57">
        <text>(2E)-tetradecenoyl-[ACP] + NADPH + H(+) = tetradecanoyl-[ACP] + NADP(+)</text>
        <dbReference type="Rhea" id="RHEA:41896"/>
        <dbReference type="Rhea" id="RHEA-COMP:9647"/>
        <dbReference type="Rhea" id="RHEA-COMP:9648"/>
        <dbReference type="ChEBI" id="CHEBI:15378"/>
        <dbReference type="ChEBI" id="CHEBI:57783"/>
        <dbReference type="ChEBI" id="CHEBI:58349"/>
        <dbReference type="ChEBI" id="CHEBI:78475"/>
        <dbReference type="ChEBI" id="CHEBI:78477"/>
    </reaction>
    <physiologicalReaction direction="left-to-right" evidence="57">
        <dbReference type="Rhea" id="RHEA:41897"/>
    </physiologicalReaction>
</comment>
<evidence type="ECO:0000256" key="44">
    <source>
        <dbReference type="ARBA" id="ARBA00047961"/>
    </source>
</evidence>
<dbReference type="Pfam" id="PF00975">
    <property type="entry name" value="Thioesterase"/>
    <property type="match status" value="1"/>
</dbReference>
<dbReference type="Proteomes" id="UP001195483">
    <property type="component" value="Unassembled WGS sequence"/>
</dbReference>
<dbReference type="InterPro" id="IPR001031">
    <property type="entry name" value="Thioesterase"/>
</dbReference>
<evidence type="ECO:0000256" key="64">
    <source>
        <dbReference type="PROSITE-ProRule" id="PRU01363"/>
    </source>
</evidence>
<evidence type="ECO:0000256" key="10">
    <source>
        <dbReference type="ARBA" id="ARBA00022553"/>
    </source>
</evidence>
<dbReference type="PROSITE" id="PS52004">
    <property type="entry name" value="KS3_2"/>
    <property type="match status" value="1"/>
</dbReference>
<feature type="active site" description="Proton acceptor; for dehydratase activity" evidence="64">
    <location>
        <position position="916"/>
    </location>
</feature>
<dbReference type="Gene3D" id="3.90.180.10">
    <property type="entry name" value="Medium-chain alcohol dehydrogenases, catalytic domain"/>
    <property type="match status" value="1"/>
</dbReference>
<dbReference type="Pfam" id="PF00550">
    <property type="entry name" value="PP-binding"/>
    <property type="match status" value="1"/>
</dbReference>
<evidence type="ECO:0000256" key="48">
    <source>
        <dbReference type="ARBA" id="ARBA00048420"/>
    </source>
</evidence>
<comment type="catalytic activity">
    <reaction evidence="55">
        <text>(2E)-octadecenoyl-[ACP] + NADPH + H(+) = octadecanoyl-[ACP] + NADP(+)</text>
        <dbReference type="Rhea" id="RHEA:41928"/>
        <dbReference type="Rhea" id="RHEA-COMP:9655"/>
        <dbReference type="Rhea" id="RHEA-COMP:9656"/>
        <dbReference type="ChEBI" id="CHEBI:15378"/>
        <dbReference type="ChEBI" id="CHEBI:57783"/>
        <dbReference type="ChEBI" id="CHEBI:58349"/>
        <dbReference type="ChEBI" id="CHEBI:78489"/>
        <dbReference type="ChEBI" id="CHEBI:78495"/>
    </reaction>
    <physiologicalReaction direction="left-to-right" evidence="55">
        <dbReference type="Rhea" id="RHEA:41929"/>
    </physiologicalReaction>
</comment>
<dbReference type="SMART" id="SM00822">
    <property type="entry name" value="PKS_KR"/>
    <property type="match status" value="1"/>
</dbReference>
<dbReference type="EC" id="1.1.1.100" evidence="5"/>
<evidence type="ECO:0000256" key="33">
    <source>
        <dbReference type="ARBA" id="ARBA00044883"/>
    </source>
</evidence>
<comment type="catalytic activity">
    <reaction evidence="37">
        <text>3-oxodecanoyl-[ACP] + NADPH + H(+) = (3R)-hydroxydecanoyl-[ACP] + NADP(+)</text>
        <dbReference type="Rhea" id="RHEA:41856"/>
        <dbReference type="Rhea" id="RHEA-COMP:9637"/>
        <dbReference type="Rhea" id="RHEA-COMP:9638"/>
        <dbReference type="ChEBI" id="CHEBI:15378"/>
        <dbReference type="ChEBI" id="CHEBI:57783"/>
        <dbReference type="ChEBI" id="CHEBI:58349"/>
        <dbReference type="ChEBI" id="CHEBI:78464"/>
        <dbReference type="ChEBI" id="CHEBI:78466"/>
    </reaction>
    <physiologicalReaction direction="left-to-right" evidence="37">
        <dbReference type="Rhea" id="RHEA:41857"/>
    </physiologicalReaction>
</comment>
<organism evidence="68 69">
    <name type="scientific">Potamilus streckersoni</name>
    <dbReference type="NCBI Taxonomy" id="2493646"/>
    <lineage>
        <taxon>Eukaryota</taxon>
        <taxon>Metazoa</taxon>
        <taxon>Spiralia</taxon>
        <taxon>Lophotrochozoa</taxon>
        <taxon>Mollusca</taxon>
        <taxon>Bivalvia</taxon>
        <taxon>Autobranchia</taxon>
        <taxon>Heteroconchia</taxon>
        <taxon>Palaeoheterodonta</taxon>
        <taxon>Unionida</taxon>
        <taxon>Unionoidea</taxon>
        <taxon>Unionidae</taxon>
        <taxon>Ambleminae</taxon>
        <taxon>Lampsilini</taxon>
        <taxon>Potamilus</taxon>
    </lineage>
</organism>
<evidence type="ECO:0000256" key="31">
    <source>
        <dbReference type="ARBA" id="ARBA00023402"/>
    </source>
</evidence>
<keyword evidence="21" id="KW-0275">Fatty acid biosynthesis</keyword>
<comment type="catalytic activity">
    <reaction evidence="50">
        <text>3-oxohexanoyl-[ACP] + NADPH + H(+) = (3R)-hydroxyhexanoyl-[ACP] + NADP(+)</text>
        <dbReference type="Rhea" id="RHEA:41824"/>
        <dbReference type="Rhea" id="RHEA-COMP:9629"/>
        <dbReference type="Rhea" id="RHEA-COMP:9630"/>
        <dbReference type="ChEBI" id="CHEBI:15378"/>
        <dbReference type="ChEBI" id="CHEBI:57783"/>
        <dbReference type="ChEBI" id="CHEBI:58349"/>
        <dbReference type="ChEBI" id="CHEBI:78456"/>
        <dbReference type="ChEBI" id="CHEBI:78457"/>
    </reaction>
    <physiologicalReaction direction="left-to-right" evidence="50">
        <dbReference type="Rhea" id="RHEA:41825"/>
    </physiologicalReaction>
</comment>
<dbReference type="GO" id="GO:0016297">
    <property type="term" value="F:fatty acyl-[ACP] hydrolase activity"/>
    <property type="evidence" value="ECO:0007669"/>
    <property type="project" value="UniProtKB-EC"/>
</dbReference>
<dbReference type="PANTHER" id="PTHR43775">
    <property type="entry name" value="FATTY ACID SYNTHASE"/>
    <property type="match status" value="1"/>
</dbReference>
<evidence type="ECO:0000256" key="56">
    <source>
        <dbReference type="ARBA" id="ARBA00049109"/>
    </source>
</evidence>
<keyword evidence="8" id="KW-0596">Phosphopantetheine</keyword>
<comment type="catalytic activity">
    <reaction evidence="44">
        <text>acetyl-[ACP] + malonyl-[ACP] + H(+) = 3-oxobutanoyl-[ACP] + holo-[ACP] + CO2</text>
        <dbReference type="Rhea" id="RHEA:41800"/>
        <dbReference type="Rhea" id="RHEA-COMP:9621"/>
        <dbReference type="Rhea" id="RHEA-COMP:9623"/>
        <dbReference type="Rhea" id="RHEA-COMP:9625"/>
        <dbReference type="Rhea" id="RHEA-COMP:9685"/>
        <dbReference type="ChEBI" id="CHEBI:15378"/>
        <dbReference type="ChEBI" id="CHEBI:16526"/>
        <dbReference type="ChEBI" id="CHEBI:64479"/>
        <dbReference type="ChEBI" id="CHEBI:78446"/>
        <dbReference type="ChEBI" id="CHEBI:78449"/>
        <dbReference type="ChEBI" id="CHEBI:78450"/>
    </reaction>
    <physiologicalReaction direction="left-to-right" evidence="44">
        <dbReference type="Rhea" id="RHEA:41801"/>
    </physiologicalReaction>
</comment>
<feature type="region of interest" description="C-terminal hotdog fold" evidence="64">
    <location>
        <begin position="1020"/>
        <end position="1142"/>
    </location>
</feature>
<dbReference type="InterPro" id="IPR013968">
    <property type="entry name" value="PKS_KR"/>
</dbReference>
<dbReference type="CDD" id="cd08954">
    <property type="entry name" value="KR_1_FAS_SDR_x"/>
    <property type="match status" value="1"/>
</dbReference>
<reference evidence="68" key="3">
    <citation type="submission" date="2023-05" db="EMBL/GenBank/DDBJ databases">
        <authorList>
            <person name="Smith C.H."/>
        </authorList>
    </citation>
    <scope>NUCLEOTIDE SEQUENCE</scope>
    <source>
        <strain evidence="68">CHS0354</strain>
        <tissue evidence="68">Mantle</tissue>
    </source>
</reference>
<dbReference type="InterPro" id="IPR042104">
    <property type="entry name" value="PKS_dehydratase_sf"/>
</dbReference>
<dbReference type="PROSITE" id="PS52019">
    <property type="entry name" value="PKS_MFAS_DH"/>
    <property type="match status" value="1"/>
</dbReference>
<comment type="catalytic activity">
    <reaction evidence="43">
        <text>3-oxobutanoyl-[ACP] + NADPH + H(+) = (3R)-hydroxybutanoyl-[ACP] + NADP(+)</text>
        <dbReference type="Rhea" id="RHEA:41804"/>
        <dbReference type="Rhea" id="RHEA-COMP:9625"/>
        <dbReference type="Rhea" id="RHEA-COMP:9626"/>
        <dbReference type="ChEBI" id="CHEBI:15378"/>
        <dbReference type="ChEBI" id="CHEBI:57783"/>
        <dbReference type="ChEBI" id="CHEBI:58349"/>
        <dbReference type="ChEBI" id="CHEBI:78450"/>
        <dbReference type="ChEBI" id="CHEBI:78451"/>
    </reaction>
    <physiologicalReaction direction="left-to-right" evidence="43">
        <dbReference type="Rhea" id="RHEA:41805"/>
    </physiologicalReaction>
</comment>
<dbReference type="InterPro" id="IPR014043">
    <property type="entry name" value="Acyl_transferase_dom"/>
</dbReference>
<comment type="catalytic activity">
    <reaction evidence="24">
        <text>(3R)-hydroxydodecanoyl-[ACP] = (2E)-dodecenoyl-[ACP] + H2O</text>
        <dbReference type="Rhea" id="RHEA:41876"/>
        <dbReference type="Rhea" id="RHEA-COMP:9642"/>
        <dbReference type="Rhea" id="RHEA-COMP:9643"/>
        <dbReference type="ChEBI" id="CHEBI:15377"/>
        <dbReference type="ChEBI" id="CHEBI:78470"/>
        <dbReference type="ChEBI" id="CHEBI:78472"/>
    </reaction>
    <physiologicalReaction direction="left-to-right" evidence="24">
        <dbReference type="Rhea" id="RHEA:41877"/>
    </physiologicalReaction>
</comment>
<dbReference type="Pfam" id="PF16197">
    <property type="entry name" value="KAsynt_C_assoc"/>
    <property type="match status" value="1"/>
</dbReference>
<evidence type="ECO:0000256" key="55">
    <source>
        <dbReference type="ARBA" id="ARBA00049019"/>
    </source>
</evidence>
<comment type="catalytic activity">
    <reaction evidence="49">
        <text>a fatty acyl-[ACP] + malonyl-[ACP] + H(+) = a 3-oxoacyl-[ACP] + holo-[ACP] + CO2</text>
        <dbReference type="Rhea" id="RHEA:22836"/>
        <dbReference type="Rhea" id="RHEA-COMP:9623"/>
        <dbReference type="Rhea" id="RHEA-COMP:9685"/>
        <dbReference type="Rhea" id="RHEA-COMP:9916"/>
        <dbReference type="Rhea" id="RHEA-COMP:14125"/>
        <dbReference type="ChEBI" id="CHEBI:15378"/>
        <dbReference type="ChEBI" id="CHEBI:16526"/>
        <dbReference type="ChEBI" id="CHEBI:64479"/>
        <dbReference type="ChEBI" id="CHEBI:78449"/>
        <dbReference type="ChEBI" id="CHEBI:78776"/>
        <dbReference type="ChEBI" id="CHEBI:138651"/>
        <dbReference type="EC" id="2.3.1.41"/>
    </reaction>
    <physiologicalReaction direction="left-to-right" evidence="49">
        <dbReference type="Rhea" id="RHEA:22837"/>
    </physiologicalReaction>
</comment>
<comment type="catalytic activity">
    <reaction evidence="25">
        <text>(3R)-hydroxyhexanoyl-[ACP] = (2E)-hexenoyl-[ACP] + H2O</text>
        <dbReference type="Rhea" id="RHEA:41828"/>
        <dbReference type="Rhea" id="RHEA-COMP:9630"/>
        <dbReference type="Rhea" id="RHEA-COMP:9631"/>
        <dbReference type="ChEBI" id="CHEBI:15377"/>
        <dbReference type="ChEBI" id="CHEBI:78457"/>
        <dbReference type="ChEBI" id="CHEBI:78458"/>
    </reaction>
    <physiologicalReaction direction="left-to-right" evidence="25">
        <dbReference type="Rhea" id="RHEA:41829"/>
    </physiologicalReaction>
</comment>
<dbReference type="InterPro" id="IPR016035">
    <property type="entry name" value="Acyl_Trfase/lysoPLipase"/>
</dbReference>
<dbReference type="Gene3D" id="3.40.50.150">
    <property type="entry name" value="Vaccinia Virus protein VP39"/>
    <property type="match status" value="1"/>
</dbReference>
<dbReference type="Gene3D" id="3.40.47.10">
    <property type="match status" value="1"/>
</dbReference>
<evidence type="ECO:0000256" key="54">
    <source>
        <dbReference type="ARBA" id="ARBA00048935"/>
    </source>
</evidence>
<keyword evidence="16" id="KW-0663">Pyridoxal phosphate</keyword>
<dbReference type="InterPro" id="IPR029058">
    <property type="entry name" value="AB_hydrolase_fold"/>
</dbReference>
<dbReference type="InterPro" id="IPR020806">
    <property type="entry name" value="PKS_PP-bd"/>
</dbReference>
<dbReference type="InterPro" id="IPR057326">
    <property type="entry name" value="KR_dom"/>
</dbReference>
<evidence type="ECO:0000259" key="67">
    <source>
        <dbReference type="PROSITE" id="PS52019"/>
    </source>
</evidence>
<dbReference type="InterPro" id="IPR020841">
    <property type="entry name" value="PKS_Beta-ketoAc_synthase_dom"/>
</dbReference>
<evidence type="ECO:0000256" key="53">
    <source>
        <dbReference type="ARBA" id="ARBA00048704"/>
    </source>
</evidence>
<dbReference type="Gene3D" id="3.40.366.10">
    <property type="entry name" value="Malonyl-Coenzyme A Acyl Carrier Protein, domain 2"/>
    <property type="match status" value="1"/>
</dbReference>
<comment type="catalytic activity">
    <reaction evidence="29">
        <text>(3R)-hydroxyoctadecanoyl-[ACP] = (2E)-octadecenoyl-[ACP] + H2O</text>
        <dbReference type="Rhea" id="RHEA:41924"/>
        <dbReference type="Rhea" id="RHEA-COMP:9654"/>
        <dbReference type="Rhea" id="RHEA-COMP:9655"/>
        <dbReference type="ChEBI" id="CHEBI:15377"/>
        <dbReference type="ChEBI" id="CHEBI:78488"/>
        <dbReference type="ChEBI" id="CHEBI:78489"/>
    </reaction>
    <physiologicalReaction direction="left-to-right" evidence="29">
        <dbReference type="Rhea" id="RHEA:41925"/>
    </physiologicalReaction>
</comment>
<evidence type="ECO:0000256" key="40">
    <source>
        <dbReference type="ARBA" id="ARBA00047578"/>
    </source>
</evidence>
<comment type="catalytic activity">
    <reaction evidence="33">
        <text>acetyl-CoA + n malonyl-CoA + 2n NADPH + 2n H(+) = a long-chain fatty acid + (n+1) CoA + n CO2 + 2n NADP(+).</text>
        <dbReference type="EC" id="2.3.1.85"/>
    </reaction>
</comment>
<protein>
    <recommendedName>
        <fullName evidence="7">Fatty acid synthase</fullName>
        <ecNumber evidence="5">1.1.1.100</ecNumber>
        <ecNumber evidence="2">1.3.1.39</ecNumber>
        <ecNumber evidence="6">2.3.1.41</ecNumber>
        <ecNumber evidence="4">2.3.1.85</ecNumber>
        <ecNumber evidence="3">3.1.2.14</ecNumber>
    </recommendedName>
</protein>
<dbReference type="GO" id="GO:0019171">
    <property type="term" value="F:(3R)-hydroxyacyl-[acyl-carrier-protein] dehydratase activity"/>
    <property type="evidence" value="ECO:0007669"/>
    <property type="project" value="UniProtKB-EC"/>
</dbReference>
<evidence type="ECO:0000256" key="21">
    <source>
        <dbReference type="ARBA" id="ARBA00023160"/>
    </source>
</evidence>
<evidence type="ECO:0000256" key="63">
    <source>
        <dbReference type="ARBA" id="ARBA00049533"/>
    </source>
</evidence>
<evidence type="ECO:0000259" key="65">
    <source>
        <dbReference type="PROSITE" id="PS50075"/>
    </source>
</evidence>
<comment type="catalytic activity">
    <reaction evidence="30">
        <text>(3R)-hydroxyhexadecanoyl-[ACP] = (2E)-hexadecenoyl-[ACP] + H2O</text>
        <dbReference type="Rhea" id="RHEA:41908"/>
        <dbReference type="Rhea" id="RHEA-COMP:9650"/>
        <dbReference type="Rhea" id="RHEA-COMP:9651"/>
        <dbReference type="ChEBI" id="CHEBI:15377"/>
        <dbReference type="ChEBI" id="CHEBI:78480"/>
        <dbReference type="ChEBI" id="CHEBI:78481"/>
    </reaction>
    <physiologicalReaction direction="left-to-right" evidence="30">
        <dbReference type="Rhea" id="RHEA:41909"/>
    </physiologicalReaction>
</comment>
<evidence type="ECO:0000256" key="1">
    <source>
        <dbReference type="ARBA" id="ARBA00005189"/>
    </source>
</evidence>
<evidence type="ECO:0000256" key="27">
    <source>
        <dbReference type="ARBA" id="ARBA00023394"/>
    </source>
</evidence>
<evidence type="ECO:0000256" key="37">
    <source>
        <dbReference type="ARBA" id="ARBA00047440"/>
    </source>
</evidence>
<comment type="catalytic activity">
    <reaction evidence="35">
        <text>hexanoyl-[ACP] + malonyl-[ACP] + H(+) = 3-oxooctanoyl-[ACP] + holo-[ACP] + CO2</text>
        <dbReference type="Rhea" id="RHEA:41836"/>
        <dbReference type="Rhea" id="RHEA-COMP:9623"/>
        <dbReference type="Rhea" id="RHEA-COMP:9632"/>
        <dbReference type="Rhea" id="RHEA-COMP:9633"/>
        <dbReference type="Rhea" id="RHEA-COMP:9685"/>
        <dbReference type="ChEBI" id="CHEBI:15378"/>
        <dbReference type="ChEBI" id="CHEBI:16526"/>
        <dbReference type="ChEBI" id="CHEBI:64479"/>
        <dbReference type="ChEBI" id="CHEBI:78449"/>
        <dbReference type="ChEBI" id="CHEBI:78459"/>
        <dbReference type="ChEBI" id="CHEBI:78460"/>
    </reaction>
    <physiologicalReaction direction="left-to-right" evidence="35">
        <dbReference type="Rhea" id="RHEA:41837"/>
    </physiologicalReaction>
</comment>
<evidence type="ECO:0000256" key="4">
    <source>
        <dbReference type="ARBA" id="ARBA00012873"/>
    </source>
</evidence>
<comment type="catalytic activity">
    <reaction evidence="45">
        <text>hexadecanoyl-[ACP] + malonyl-[ACP] + H(+) = 3-oxooctadecanoyl-[ACP] + holo-[ACP] + CO2</text>
        <dbReference type="Rhea" id="RHEA:41916"/>
        <dbReference type="Rhea" id="RHEA-COMP:9623"/>
        <dbReference type="Rhea" id="RHEA-COMP:9652"/>
        <dbReference type="Rhea" id="RHEA-COMP:9653"/>
        <dbReference type="Rhea" id="RHEA-COMP:9685"/>
        <dbReference type="ChEBI" id="CHEBI:15378"/>
        <dbReference type="ChEBI" id="CHEBI:16526"/>
        <dbReference type="ChEBI" id="CHEBI:64479"/>
        <dbReference type="ChEBI" id="CHEBI:78449"/>
        <dbReference type="ChEBI" id="CHEBI:78483"/>
        <dbReference type="ChEBI" id="CHEBI:78487"/>
    </reaction>
    <physiologicalReaction direction="left-to-right" evidence="45">
        <dbReference type="Rhea" id="RHEA:41917"/>
    </physiologicalReaction>
</comment>
<dbReference type="SMART" id="SM00826">
    <property type="entry name" value="PKS_DH"/>
    <property type="match status" value="1"/>
</dbReference>
<evidence type="ECO:0000256" key="22">
    <source>
        <dbReference type="ARBA" id="ARBA00023268"/>
    </source>
</evidence>
<dbReference type="InterPro" id="IPR020843">
    <property type="entry name" value="ER"/>
</dbReference>
<accession>A0AAE0TC52</accession>
<comment type="catalytic activity">
    <reaction evidence="38">
        <text>tetradecanoyl-[ACP] + malonyl-[ACP] + H(+) = 3-oxohexadecanoyl-[ACP] + holo-[ACP] + CO2</text>
        <dbReference type="Rhea" id="RHEA:41900"/>
        <dbReference type="Rhea" id="RHEA-COMP:9623"/>
        <dbReference type="Rhea" id="RHEA-COMP:9648"/>
        <dbReference type="Rhea" id="RHEA-COMP:9649"/>
        <dbReference type="Rhea" id="RHEA-COMP:9685"/>
        <dbReference type="ChEBI" id="CHEBI:15378"/>
        <dbReference type="ChEBI" id="CHEBI:16526"/>
        <dbReference type="ChEBI" id="CHEBI:64479"/>
        <dbReference type="ChEBI" id="CHEBI:78449"/>
        <dbReference type="ChEBI" id="CHEBI:78477"/>
        <dbReference type="ChEBI" id="CHEBI:78478"/>
    </reaction>
    <physiologicalReaction direction="left-to-right" evidence="38">
        <dbReference type="Rhea" id="RHEA:41901"/>
    </physiologicalReaction>
</comment>
<dbReference type="FunFam" id="3.40.50.720:FF:000209">
    <property type="entry name" value="Polyketide synthase Pks12"/>
    <property type="match status" value="1"/>
</dbReference>
<dbReference type="FunFam" id="1.10.1200.10:FF:000013">
    <property type="entry name" value="Fatty acid synthase"/>
    <property type="match status" value="1"/>
</dbReference>
<feature type="domain" description="Ketosynthase family 3 (KS3)" evidence="66">
    <location>
        <begin position="37"/>
        <end position="442"/>
    </location>
</feature>
<evidence type="ECO:0000256" key="47">
    <source>
        <dbReference type="ARBA" id="ARBA00048289"/>
    </source>
</evidence>
<comment type="caution">
    <text evidence="68">The sequence shown here is derived from an EMBL/GenBank/DDBJ whole genome shotgun (WGS) entry which is preliminary data.</text>
</comment>
<dbReference type="InterPro" id="IPR036736">
    <property type="entry name" value="ACP-like_sf"/>
</dbReference>
<dbReference type="SMART" id="SM00825">
    <property type="entry name" value="PKS_KS"/>
    <property type="match status" value="1"/>
</dbReference>
<dbReference type="InterPro" id="IPR020807">
    <property type="entry name" value="PKS_DH"/>
</dbReference>
<keyword evidence="18" id="KW-0560">Oxidoreductase</keyword>
<dbReference type="Pfam" id="PF13602">
    <property type="entry name" value="ADH_zinc_N_2"/>
    <property type="match status" value="1"/>
</dbReference>
<evidence type="ECO:0000256" key="60">
    <source>
        <dbReference type="ARBA" id="ARBA00049422"/>
    </source>
</evidence>
<evidence type="ECO:0000256" key="26">
    <source>
        <dbReference type="ARBA" id="ARBA00023388"/>
    </source>
</evidence>
<evidence type="ECO:0000256" key="19">
    <source>
        <dbReference type="ARBA" id="ARBA00023027"/>
    </source>
</evidence>
<evidence type="ECO:0000256" key="58">
    <source>
        <dbReference type="ARBA" id="ARBA00049263"/>
    </source>
</evidence>
<evidence type="ECO:0000256" key="24">
    <source>
        <dbReference type="ARBA" id="ARBA00023351"/>
    </source>
</evidence>
<dbReference type="PROSITE" id="PS50075">
    <property type="entry name" value="CARRIER"/>
    <property type="match status" value="1"/>
</dbReference>
<comment type="catalytic activity">
    <reaction evidence="28">
        <text>(3R)-hydroxytetradecanoyl-[ACP] = (2E)-tetradecenoyl-[ACP] + H2O</text>
        <dbReference type="Rhea" id="RHEA:41892"/>
        <dbReference type="Rhea" id="RHEA-COMP:9646"/>
        <dbReference type="Rhea" id="RHEA-COMP:9647"/>
        <dbReference type="ChEBI" id="CHEBI:15377"/>
        <dbReference type="ChEBI" id="CHEBI:78474"/>
        <dbReference type="ChEBI" id="CHEBI:78475"/>
    </reaction>
    <physiologicalReaction direction="left-to-right" evidence="28">
        <dbReference type="Rhea" id="RHEA:41893"/>
    </physiologicalReaction>
</comment>
<dbReference type="EC" id="2.3.1.85" evidence="4"/>
<evidence type="ECO:0000256" key="5">
    <source>
        <dbReference type="ARBA" id="ARBA00012948"/>
    </source>
</evidence>
<comment type="catalytic activity">
    <reaction evidence="26">
        <text>(3R)-hydroxydecanoyl-[ACP] = (2E)-decenoyl-[ACP] + H2O</text>
        <dbReference type="Rhea" id="RHEA:41860"/>
        <dbReference type="Rhea" id="RHEA-COMP:9638"/>
        <dbReference type="Rhea" id="RHEA-COMP:9639"/>
        <dbReference type="ChEBI" id="CHEBI:15377"/>
        <dbReference type="ChEBI" id="CHEBI:78466"/>
        <dbReference type="ChEBI" id="CHEBI:78467"/>
    </reaction>
    <physiologicalReaction direction="left-to-right" evidence="26">
        <dbReference type="Rhea" id="RHEA:41861"/>
    </physiologicalReaction>
</comment>
<dbReference type="Gene3D" id="3.30.70.3290">
    <property type="match status" value="1"/>
</dbReference>
<feature type="domain" description="PKS/mFAS DH" evidence="67">
    <location>
        <begin position="883"/>
        <end position="1142"/>
    </location>
</feature>
<reference evidence="68" key="1">
    <citation type="journal article" date="2021" name="Genome Biol. Evol.">
        <title>A High-Quality Reference Genome for a Parasitic Bivalve with Doubly Uniparental Inheritance (Bivalvia: Unionida).</title>
        <authorList>
            <person name="Smith C.H."/>
        </authorList>
    </citation>
    <scope>NUCLEOTIDE SEQUENCE</scope>
    <source>
        <strain evidence="68">CHS0354</strain>
    </source>
</reference>
<keyword evidence="19" id="KW-0520">NAD</keyword>
<keyword evidence="14" id="KW-0276">Fatty acid metabolism</keyword>
<dbReference type="InterPro" id="IPR009081">
    <property type="entry name" value="PP-bd_ACP"/>
</dbReference>
<keyword evidence="10" id="KW-0597">Phosphoprotein</keyword>
<dbReference type="InterPro" id="IPR036291">
    <property type="entry name" value="NAD(P)-bd_dom_sf"/>
</dbReference>
<comment type="catalytic activity">
    <reaction evidence="51">
        <text>a 2,3-saturated acyl-[ACP] + NADP(+) = a (2E)-enoyl-[ACP] + NADPH + H(+)</text>
        <dbReference type="Rhea" id="RHEA:22564"/>
        <dbReference type="Rhea" id="RHEA-COMP:9925"/>
        <dbReference type="Rhea" id="RHEA-COMP:9926"/>
        <dbReference type="ChEBI" id="CHEBI:15378"/>
        <dbReference type="ChEBI" id="CHEBI:57783"/>
        <dbReference type="ChEBI" id="CHEBI:58349"/>
        <dbReference type="ChEBI" id="CHEBI:78784"/>
        <dbReference type="ChEBI" id="CHEBI:78785"/>
        <dbReference type="EC" id="1.3.1.39"/>
    </reaction>
    <physiologicalReaction direction="right-to-left" evidence="51">
        <dbReference type="Rhea" id="RHEA:22566"/>
    </physiologicalReaction>
</comment>
<evidence type="ECO:0000256" key="13">
    <source>
        <dbReference type="ARBA" id="ARBA00022801"/>
    </source>
</evidence>
<evidence type="ECO:0000256" key="11">
    <source>
        <dbReference type="ARBA" id="ARBA00022679"/>
    </source>
</evidence>
<feature type="active site" description="Proton donor; for dehydratase activity" evidence="64">
    <location>
        <position position="1069"/>
    </location>
</feature>
<dbReference type="Gene3D" id="3.40.50.720">
    <property type="entry name" value="NAD(P)-binding Rossmann-like Domain"/>
    <property type="match status" value="1"/>
</dbReference>
<keyword evidence="69" id="KW-1185">Reference proteome</keyword>
<dbReference type="InterPro" id="IPR050091">
    <property type="entry name" value="PKS_NRPS_Biosynth_Enz"/>
</dbReference>
<dbReference type="Gene3D" id="1.10.1200.10">
    <property type="entry name" value="ACP-like"/>
    <property type="match status" value="1"/>
</dbReference>
<name>A0AAE0TC52_9BIVA</name>
<evidence type="ECO:0000256" key="38">
    <source>
        <dbReference type="ARBA" id="ARBA00047451"/>
    </source>
</evidence>
<evidence type="ECO:0000256" key="8">
    <source>
        <dbReference type="ARBA" id="ARBA00022450"/>
    </source>
</evidence>
<keyword evidence="11" id="KW-0808">Transferase</keyword>
<dbReference type="SUPFAM" id="SSF52151">
    <property type="entry name" value="FabD/lysophospholipase-like"/>
    <property type="match status" value="1"/>
</dbReference>
<evidence type="ECO:0000256" key="16">
    <source>
        <dbReference type="ARBA" id="ARBA00022898"/>
    </source>
</evidence>
<evidence type="ECO:0000256" key="42">
    <source>
        <dbReference type="ARBA" id="ARBA00047897"/>
    </source>
</evidence>
<evidence type="ECO:0000256" key="43">
    <source>
        <dbReference type="ARBA" id="ARBA00047953"/>
    </source>
</evidence>
<evidence type="ECO:0000256" key="28">
    <source>
        <dbReference type="ARBA" id="ARBA00023398"/>
    </source>
</evidence>
<comment type="catalytic activity">
    <reaction evidence="41">
        <text>(2E)-hexadecenoyl-[ACP] + NADPH + H(+) = hexadecanoyl-[ACP] + NADP(+)</text>
        <dbReference type="Rhea" id="RHEA:41912"/>
        <dbReference type="Rhea" id="RHEA-COMP:9651"/>
        <dbReference type="Rhea" id="RHEA-COMP:9652"/>
        <dbReference type="ChEBI" id="CHEBI:15378"/>
        <dbReference type="ChEBI" id="CHEBI:57783"/>
        <dbReference type="ChEBI" id="CHEBI:58349"/>
        <dbReference type="ChEBI" id="CHEBI:78481"/>
        <dbReference type="ChEBI" id="CHEBI:78483"/>
    </reaction>
    <physiologicalReaction direction="left-to-right" evidence="41">
        <dbReference type="Rhea" id="RHEA:41913"/>
    </physiologicalReaction>
</comment>
<comment type="catalytic activity">
    <reaction evidence="63">
        <text>octanoyl-[ACP] + malonyl-[ACP] + H(+) = 3-oxodecanoyl-[ACP] + holo-[ACP] + CO2</text>
        <dbReference type="Rhea" id="RHEA:41852"/>
        <dbReference type="Rhea" id="RHEA-COMP:9623"/>
        <dbReference type="Rhea" id="RHEA-COMP:9636"/>
        <dbReference type="Rhea" id="RHEA-COMP:9637"/>
        <dbReference type="Rhea" id="RHEA-COMP:9685"/>
        <dbReference type="ChEBI" id="CHEBI:15378"/>
        <dbReference type="ChEBI" id="CHEBI:16526"/>
        <dbReference type="ChEBI" id="CHEBI:64479"/>
        <dbReference type="ChEBI" id="CHEBI:78449"/>
        <dbReference type="ChEBI" id="CHEBI:78463"/>
        <dbReference type="ChEBI" id="CHEBI:78464"/>
    </reaction>
    <physiologicalReaction direction="left-to-right" evidence="63">
        <dbReference type="Rhea" id="RHEA:41853"/>
    </physiologicalReaction>
</comment>
<evidence type="ECO:0000256" key="15">
    <source>
        <dbReference type="ARBA" id="ARBA00022857"/>
    </source>
</evidence>
<evidence type="ECO:0000256" key="39">
    <source>
        <dbReference type="ARBA" id="ARBA00047500"/>
    </source>
</evidence>
<dbReference type="SUPFAM" id="SSF53474">
    <property type="entry name" value="alpha/beta-Hydrolases"/>
    <property type="match status" value="1"/>
</dbReference>
<comment type="catalytic activity">
    <reaction evidence="62">
        <text>(2E)-decenoyl-[ACP] + NADPH + H(+) = decanoyl-[ACP] + NADP(+)</text>
        <dbReference type="Rhea" id="RHEA:41864"/>
        <dbReference type="Rhea" id="RHEA-COMP:9639"/>
        <dbReference type="Rhea" id="RHEA-COMP:9640"/>
        <dbReference type="ChEBI" id="CHEBI:15378"/>
        <dbReference type="ChEBI" id="CHEBI:57783"/>
        <dbReference type="ChEBI" id="CHEBI:58349"/>
        <dbReference type="ChEBI" id="CHEBI:78467"/>
        <dbReference type="ChEBI" id="CHEBI:78468"/>
    </reaction>
    <physiologicalReaction direction="left-to-right" evidence="62">
        <dbReference type="Rhea" id="RHEA:41865"/>
    </physiologicalReaction>
</comment>
<comment type="catalytic activity">
    <reaction evidence="59">
        <text>3-oxohexadecanoyl-[ACP] + NADPH + H(+) = (3R)-hydroxyhexadecanoyl-[ACP] + NADP(+)</text>
        <dbReference type="Rhea" id="RHEA:41904"/>
        <dbReference type="Rhea" id="RHEA-COMP:9649"/>
        <dbReference type="Rhea" id="RHEA-COMP:9650"/>
        <dbReference type="ChEBI" id="CHEBI:15378"/>
        <dbReference type="ChEBI" id="CHEBI:57783"/>
        <dbReference type="ChEBI" id="CHEBI:58349"/>
        <dbReference type="ChEBI" id="CHEBI:78478"/>
        <dbReference type="ChEBI" id="CHEBI:78480"/>
    </reaction>
    <physiologicalReaction direction="left-to-right" evidence="59">
        <dbReference type="Rhea" id="RHEA:41905"/>
    </physiologicalReaction>
</comment>
<comment type="catalytic activity">
    <reaction evidence="47">
        <text>tetradecanoyl-[ACP] + H2O = tetradecanoate + holo-[ACP] + H(+)</text>
        <dbReference type="Rhea" id="RHEA:30123"/>
        <dbReference type="Rhea" id="RHEA-COMP:9648"/>
        <dbReference type="Rhea" id="RHEA-COMP:9685"/>
        <dbReference type="ChEBI" id="CHEBI:15377"/>
        <dbReference type="ChEBI" id="CHEBI:15378"/>
        <dbReference type="ChEBI" id="CHEBI:30807"/>
        <dbReference type="ChEBI" id="CHEBI:64479"/>
        <dbReference type="ChEBI" id="CHEBI:78477"/>
        <dbReference type="EC" id="3.1.2.14"/>
    </reaction>
    <physiologicalReaction direction="left-to-right" evidence="47">
        <dbReference type="Rhea" id="RHEA:30124"/>
    </physiologicalReaction>
</comment>
<comment type="catalytic activity">
    <reaction evidence="40">
        <text>dodecanoyl-[ACP] + malonyl-[ACP] + H(+) = 3-oxotetradecanoyl-[ACP] + holo-[ACP] + CO2</text>
        <dbReference type="Rhea" id="RHEA:41884"/>
        <dbReference type="Rhea" id="RHEA-COMP:9623"/>
        <dbReference type="Rhea" id="RHEA-COMP:9644"/>
        <dbReference type="Rhea" id="RHEA-COMP:9645"/>
        <dbReference type="Rhea" id="RHEA-COMP:9685"/>
        <dbReference type="ChEBI" id="CHEBI:15378"/>
        <dbReference type="ChEBI" id="CHEBI:16526"/>
        <dbReference type="ChEBI" id="CHEBI:64479"/>
        <dbReference type="ChEBI" id="CHEBI:65264"/>
        <dbReference type="ChEBI" id="CHEBI:78449"/>
        <dbReference type="ChEBI" id="CHEBI:78473"/>
    </reaction>
    <physiologicalReaction direction="left-to-right" evidence="40">
        <dbReference type="Rhea" id="RHEA:41885"/>
    </physiologicalReaction>
</comment>
<evidence type="ECO:0000256" key="62">
    <source>
        <dbReference type="ARBA" id="ARBA00049521"/>
    </source>
</evidence>
<evidence type="ECO:0000313" key="69">
    <source>
        <dbReference type="Proteomes" id="UP001195483"/>
    </source>
</evidence>
<dbReference type="InterPro" id="IPR032821">
    <property type="entry name" value="PKS_assoc"/>
</dbReference>
<comment type="catalytic activity">
    <reaction evidence="56">
        <text>decanoyl-[ACP] + malonyl-[ACP] + H(+) = 3-oxododecanoyl-[ACP] + holo-[ACP] + CO2</text>
        <dbReference type="Rhea" id="RHEA:41868"/>
        <dbReference type="Rhea" id="RHEA-COMP:9623"/>
        <dbReference type="Rhea" id="RHEA-COMP:9640"/>
        <dbReference type="Rhea" id="RHEA-COMP:9641"/>
        <dbReference type="Rhea" id="RHEA-COMP:9685"/>
        <dbReference type="ChEBI" id="CHEBI:15378"/>
        <dbReference type="ChEBI" id="CHEBI:16526"/>
        <dbReference type="ChEBI" id="CHEBI:64479"/>
        <dbReference type="ChEBI" id="CHEBI:78449"/>
        <dbReference type="ChEBI" id="CHEBI:78468"/>
        <dbReference type="ChEBI" id="CHEBI:78469"/>
    </reaction>
    <physiologicalReaction direction="left-to-right" evidence="56">
        <dbReference type="Rhea" id="RHEA:41869"/>
    </physiologicalReaction>
</comment>
<dbReference type="InterPro" id="IPR016036">
    <property type="entry name" value="Malonyl_transacylase_ACP-bd"/>
</dbReference>
<evidence type="ECO:0000256" key="12">
    <source>
        <dbReference type="ARBA" id="ARBA00022799"/>
    </source>
</evidence>
<evidence type="ECO:0000256" key="49">
    <source>
        <dbReference type="ARBA" id="ARBA00048506"/>
    </source>
</evidence>
<comment type="catalytic activity">
    <reaction evidence="60">
        <text>3-oxooctanoyl-[ACP] + NADPH + H(+) = (3R)-hydroxyoctanoyl-[ACP] + NADP(+)</text>
        <dbReference type="Rhea" id="RHEA:41840"/>
        <dbReference type="Rhea" id="RHEA-COMP:9633"/>
        <dbReference type="Rhea" id="RHEA-COMP:9634"/>
        <dbReference type="ChEBI" id="CHEBI:15378"/>
        <dbReference type="ChEBI" id="CHEBI:57783"/>
        <dbReference type="ChEBI" id="CHEBI:58349"/>
        <dbReference type="ChEBI" id="CHEBI:78460"/>
        <dbReference type="ChEBI" id="CHEBI:78461"/>
    </reaction>
    <physiologicalReaction direction="left-to-right" evidence="60">
        <dbReference type="Rhea" id="RHEA:41841"/>
    </physiologicalReaction>
</comment>
<evidence type="ECO:0000256" key="59">
    <source>
        <dbReference type="ARBA" id="ARBA00049414"/>
    </source>
</evidence>
<feature type="region of interest" description="N-terminal hotdog fold" evidence="64">
    <location>
        <begin position="883"/>
        <end position="1003"/>
    </location>
</feature>
<dbReference type="SUPFAM" id="SSF50129">
    <property type="entry name" value="GroES-like"/>
    <property type="match status" value="1"/>
</dbReference>
<dbReference type="InterPro" id="IPR014031">
    <property type="entry name" value="Ketoacyl_synth_C"/>
</dbReference>
<keyword evidence="22" id="KW-0511">Multifunctional enzyme</keyword>
<dbReference type="GO" id="GO:0004316">
    <property type="term" value="F:3-oxoacyl-[acyl-carrier-protein] reductase (NADPH) activity"/>
    <property type="evidence" value="ECO:0007669"/>
    <property type="project" value="UniProtKB-EC"/>
</dbReference>
<dbReference type="Gene3D" id="3.10.129.110">
    <property type="entry name" value="Polyketide synthase dehydratase"/>
    <property type="match status" value="1"/>
</dbReference>
<sequence>MPAHTFEDQAPVGEVVGPLSQIEVNIPTIPSPASANYEEVVISGVSCRLPESDNMNEFRDHLMKGEDMVTSDDRRWKAGLFGLPTRSGKLKDITKFDAGFFGVHPKQADSMDPQLRLLLEVTYEAIVDAGVNPDTIRGSRTGVFIGASASESHDAWTADPESTVGYTMTGCTRSMFSNRLSYFFDFKGPSYTLDTACSSSLLAMDQALLSIRSGLCDAAIVGGSNLCLNSLTALQFQKLGMLSPEGKCKSFDAEGDGYCRSEGVVAIFLQTKLVAKRAYATLVHSKTNSDGNKEQGITFPSGEVQKRLLHEVYSEAGVDPSRVAYVEAHGTGTKAGDPQEVNTICSVFTKGRQGPLLIGSTKSNMGHCEPASGLAAVAKVLLAMETGEIPANLHYKSPNPDIPGLQDGKMKVVTKRTKWDGGYVGVNSFGFGGSNVHVLLKSKSSSEETGRDKRLCKKKRLLNYCSRTEEGLHAVLSEMQKNSEDVELHTLVSQTSNLSTSTHPYRGYTILNSDDNSIHIEKCSPEKHPVWYVFAGMGTQWQGMGKKMLELKEFNRSIQRLDVILRPYNVHLIDMLMTADEKTFENPIYSFVGIAAIQIALVDLLTSLGLKPDGIVGHSVGELGCAYADGSLTAEETILAAYWRGRCIREAQLPPGGMAAVGLTWQEALEQCPSGVVPACHNSVDTVTISGPAEKVDQFVADLQKKGVFAKKVHSAGVAFHSYYMSDIAPALKAALDKVIQPKPRSSKWVSSSIPQSNWSSNLAKYSSAEYHVNNLVSPVLFQEALTHVPDNAIAIEIAPHCLLQAILKRSLGAKCITLGLMKRMHPDNVEFFLSSLGKCYMNGVEINSQRLYAADVKFPVCKGTPMISPLVHWDHSQNWSVPKQEQFLAGTGNQSGFVFDIDMSPDSVNHYLIGHKIDGRVLFPATGYLELAWKSLAKQLGEDYLRIPVVFEDVQIHRATILPNTGSVRFEVNILKATSNFEIREGGSVVATGRVYVPENQRQAHFWIEKEVTFDSNKKFEIKNADIYKELRLRGYDYGPTFQGVLQADIEGLEGELVWNGSWISFLDTMLQMTILSRPGQGLVLPTRIKSVVINPGLQLQRIIATEDGNKQSVLTRVNKWTNVCVAGGVSILGLHATSAPRRHDNQKPVLEKYQFVPYIPDDEPCIAERQMETLSKYASLCSSVTKRIFHRLLKTNRDISLTNREYLSQLFAQDSNDIQDPELMNCNGYLLQTLQQIFALDFDTDLALKVKEVYQSSEDNLHTDPLLTALDQSEWLTLCLDIVIENNMSRSLKILEIESFDDNVYNRVLSHINTQPMMNVNYIHAASVLAENKTDDQSESVIWSLSQRVPDKLNKSVHLAFVRNVLHSEVNLRAALTNISQILVDGGFLLVQEITNNFCCHFPSRSFELDLSKIEDMRERSFAIYCDEKKWKSIFSEEGFEIVFKRSDNLLSTVFLLRKRNNSPVNEQMFLDVTDMSYKWVEELKARVEECQVRPKGNNLWITCRNGNCGIVGMINCLRQEPGGDRIRCVFYHDQVGENSTVCTSPGSVEFKHIVAQDLVMNVYSKGHRGSFRHMYLPAVLDPVPTFHAYVNVLTRGDLSSLRWIQSPLKYFDKDVNHSKELCTVYYASLNFRDIMLASGKLPPDAIPGDLVNQDCILGMEISGRDSSGRRVMGLLPAKGLATTVDVEKQFLWSVPKHWSLEEAATVPVVYATAYYALVVRGNLQHGDTILVHSGSGGVGQAAIAIALHYGCEVFTTVGSLEKREFLKENFPQLKDHNICNSRDTSFEHQILTETKGRGVDIVLNSLAEEKLQASVRVLAQHGRFLEIGKVDLSNNSALGMSVFLKNITFHGILLDALFEPGNREWGRVSEALQTGIREGVVRPLRRSVFNRDEMEEAFRFMAQGKHIGKVVIKIQEETGSQCTKVSAIPRCSCLPHKCYIITGGLGGFGLELAHWLVDRGARKLVLTSRSGVKTGYQSRKLKTLERLGAKIHISTRDICQEQETSLLIQDAMKLGSVGGVFHLAVVLRDGLLNNQSQETFEKVCGPKVDGTMHLDLVTRKLCSNTLDWFVVFSSVSCGRGNAGQSNYGWANSVMERICEQRRKDSLPGLAIQWGAIGDVGLIVESMGDNDTVIGGTLPQRMTSCLSTLDIFLNNTEPVVSSFVAAEKSKGQRSHSKDKGDIVQSICHILGIKDPSSTNKDTSLGDLGLDSLMGVEVKQTLEREFDVTMTMTEIRQLTISQLEKLSSNVPNAESENGPSVPDPIIQRPDLIHLVPREVVIKHQGKVDEASSAPLFIVHPIEGDVDALKHLFLNLDMPVYGLQCTPDVPLDSIQAMSAFYIQTIKGIQKMGPVHLAGYSFGACVAMEMAYMLQGSEVKVASLTLLDGSHKFVATHTGTYREKLTIENEAEAETAALSTFAQKFCKIDPQQVSIDLLKMPDFEARLETMSELIVKTYPQLQQSELKFAANGFYQRLVIGEKYKPKGTLQLDITLIVAEKSKTESDALPDDYGLNEVCEGKVSVYVVQGDHETFIQGTSGEKVANIMQSIIKKHPLSAIK</sequence>
<comment type="catalytic activity">
    <reaction evidence="54">
        <text>3-oxotetradecanoyl-[ACP] + NADPH + H(+) = (3R)-hydroxytetradecanoyl-[ACP] + NADP(+)</text>
        <dbReference type="Rhea" id="RHEA:41888"/>
        <dbReference type="Rhea" id="RHEA-COMP:9645"/>
        <dbReference type="Rhea" id="RHEA-COMP:9646"/>
        <dbReference type="ChEBI" id="CHEBI:15378"/>
        <dbReference type="ChEBI" id="CHEBI:57783"/>
        <dbReference type="ChEBI" id="CHEBI:58349"/>
        <dbReference type="ChEBI" id="CHEBI:78473"/>
        <dbReference type="ChEBI" id="CHEBI:78474"/>
    </reaction>
    <physiologicalReaction direction="left-to-right" evidence="54">
        <dbReference type="Rhea" id="RHEA:41889"/>
    </physiologicalReaction>
</comment>
<evidence type="ECO:0000256" key="36">
    <source>
        <dbReference type="ARBA" id="ARBA00047400"/>
    </source>
</evidence>
<dbReference type="InterPro" id="IPR049900">
    <property type="entry name" value="PKS_mFAS_DH"/>
</dbReference>
<evidence type="ECO:0000256" key="61">
    <source>
        <dbReference type="ARBA" id="ARBA00049449"/>
    </source>
</evidence>
<dbReference type="Pfam" id="PF00109">
    <property type="entry name" value="ketoacyl-synt"/>
    <property type="match status" value="1"/>
</dbReference>
<evidence type="ECO:0000256" key="57">
    <source>
        <dbReference type="ARBA" id="ARBA00049171"/>
    </source>
</evidence>
<dbReference type="InterPro" id="IPR049391">
    <property type="entry name" value="FAS_pseudo-KR"/>
</dbReference>
<evidence type="ECO:0000256" key="29">
    <source>
        <dbReference type="ARBA" id="ARBA00023399"/>
    </source>
</evidence>
<dbReference type="InterPro" id="IPR001227">
    <property type="entry name" value="Ac_transferase_dom_sf"/>
</dbReference>
<evidence type="ECO:0000313" key="68">
    <source>
        <dbReference type="EMBL" id="KAK3607165.1"/>
    </source>
</evidence>
<evidence type="ECO:0000256" key="23">
    <source>
        <dbReference type="ARBA" id="ARBA00023332"/>
    </source>
</evidence>
<comment type="catalytic activity">
    <reaction evidence="42">
        <text>(2E)-hexenoyl-[ACP] + NADPH + H(+) = hexanoyl-[ACP] + NADP(+)</text>
        <dbReference type="Rhea" id="RHEA:41832"/>
        <dbReference type="Rhea" id="RHEA-COMP:9631"/>
        <dbReference type="Rhea" id="RHEA-COMP:9632"/>
        <dbReference type="ChEBI" id="CHEBI:15378"/>
        <dbReference type="ChEBI" id="CHEBI:57783"/>
        <dbReference type="ChEBI" id="CHEBI:58349"/>
        <dbReference type="ChEBI" id="CHEBI:78458"/>
        <dbReference type="ChEBI" id="CHEBI:78459"/>
    </reaction>
    <physiologicalReaction direction="left-to-right" evidence="42">
        <dbReference type="Rhea" id="RHEA:41833"/>
    </physiologicalReaction>
</comment>
<evidence type="ECO:0000259" key="66">
    <source>
        <dbReference type="PROSITE" id="PS52004"/>
    </source>
</evidence>
<dbReference type="CDD" id="cd00833">
    <property type="entry name" value="PKS"/>
    <property type="match status" value="1"/>
</dbReference>
<dbReference type="PROSITE" id="PS00606">
    <property type="entry name" value="KS3_1"/>
    <property type="match status" value="1"/>
</dbReference>
<proteinExistence type="predicted"/>
<evidence type="ECO:0000256" key="2">
    <source>
        <dbReference type="ARBA" id="ARBA00012004"/>
    </source>
</evidence>
<evidence type="ECO:0000256" key="30">
    <source>
        <dbReference type="ARBA" id="ARBA00023401"/>
    </source>
</evidence>
<keyword evidence="15" id="KW-0521">NADP</keyword>
<evidence type="ECO:0000256" key="46">
    <source>
        <dbReference type="ARBA" id="ARBA00048281"/>
    </source>
</evidence>
<dbReference type="InterPro" id="IPR011032">
    <property type="entry name" value="GroES-like_sf"/>
</dbReference>
<comment type="catalytic activity">
    <reaction evidence="31">
        <text>(3R)-hydroxybutanoyl-[ACP] = (2E)-butenoyl-[ACP] + H2O</text>
        <dbReference type="Rhea" id="RHEA:41808"/>
        <dbReference type="Rhea" id="RHEA-COMP:9626"/>
        <dbReference type="Rhea" id="RHEA-COMP:9627"/>
        <dbReference type="ChEBI" id="CHEBI:15377"/>
        <dbReference type="ChEBI" id="CHEBI:78451"/>
        <dbReference type="ChEBI" id="CHEBI:78453"/>
    </reaction>
    <physiologicalReaction direction="left-to-right" evidence="31">
        <dbReference type="Rhea" id="RHEA:41809"/>
    </physiologicalReaction>
</comment>
<dbReference type="EC" id="2.3.1.41" evidence="6"/>
<dbReference type="SMART" id="SM00827">
    <property type="entry name" value="PKS_AT"/>
    <property type="match status" value="1"/>
</dbReference>
<comment type="catalytic activity">
    <reaction evidence="58">
        <text>3-oxododecanoyl-[ACP] + NADPH + H(+) = (3R)-hydroxydodecanoyl-[ACP] + NADP(+)</text>
        <dbReference type="Rhea" id="RHEA:41872"/>
        <dbReference type="Rhea" id="RHEA-COMP:9641"/>
        <dbReference type="Rhea" id="RHEA-COMP:9642"/>
        <dbReference type="ChEBI" id="CHEBI:15378"/>
        <dbReference type="ChEBI" id="CHEBI:57783"/>
        <dbReference type="ChEBI" id="CHEBI:58349"/>
        <dbReference type="ChEBI" id="CHEBI:78469"/>
        <dbReference type="ChEBI" id="CHEBI:78470"/>
    </reaction>
    <physiologicalReaction direction="left-to-right" evidence="58">
        <dbReference type="Rhea" id="RHEA:41873"/>
    </physiologicalReaction>
</comment>
<dbReference type="Gene3D" id="3.40.50.1820">
    <property type="entry name" value="alpha/beta hydrolase"/>
    <property type="match status" value="2"/>
</dbReference>
<evidence type="ECO:0000256" key="18">
    <source>
        <dbReference type="ARBA" id="ARBA00023002"/>
    </source>
</evidence>
<evidence type="ECO:0000256" key="3">
    <source>
        <dbReference type="ARBA" id="ARBA00012480"/>
    </source>
</evidence>
<dbReference type="FunFam" id="3.90.180.10:FF:000015">
    <property type="entry name" value="Fatty acid synthase"/>
    <property type="match status" value="1"/>
</dbReference>
<dbReference type="SUPFAM" id="SSF47336">
    <property type="entry name" value="ACP-like"/>
    <property type="match status" value="1"/>
</dbReference>
<evidence type="ECO:0000256" key="34">
    <source>
        <dbReference type="ARBA" id="ARBA00047300"/>
    </source>
</evidence>
<evidence type="ECO:0000256" key="52">
    <source>
        <dbReference type="ARBA" id="ARBA00048691"/>
    </source>
</evidence>
<dbReference type="CDD" id="cd05195">
    <property type="entry name" value="enoyl_red"/>
    <property type="match status" value="1"/>
</dbReference>
<evidence type="ECO:0000256" key="50">
    <source>
        <dbReference type="ARBA" id="ARBA00048571"/>
    </source>
</evidence>
<comment type="catalytic activity">
    <reaction evidence="46">
        <text>(2E)-dodecenoyl-[ACP] + NADPH + H(+) = dodecanoyl-[ACP] + NADP(+)</text>
        <dbReference type="Rhea" id="RHEA:41880"/>
        <dbReference type="Rhea" id="RHEA-COMP:9643"/>
        <dbReference type="Rhea" id="RHEA-COMP:9644"/>
        <dbReference type="ChEBI" id="CHEBI:15378"/>
        <dbReference type="ChEBI" id="CHEBI:57783"/>
        <dbReference type="ChEBI" id="CHEBI:58349"/>
        <dbReference type="ChEBI" id="CHEBI:65264"/>
        <dbReference type="ChEBI" id="CHEBI:78472"/>
    </reaction>
    <physiologicalReaction direction="left-to-right" evidence="46">
        <dbReference type="Rhea" id="RHEA:41881"/>
    </physiologicalReaction>
</comment>
<evidence type="ECO:0000256" key="32">
    <source>
        <dbReference type="ARBA" id="ARBA00023442"/>
    </source>
</evidence>
<feature type="domain" description="Carrier" evidence="65">
    <location>
        <begin position="2175"/>
        <end position="2255"/>
    </location>
</feature>
<dbReference type="GO" id="GO:0004313">
    <property type="term" value="F:[acyl-carrier-protein] S-acetyltransferase activity"/>
    <property type="evidence" value="ECO:0007669"/>
    <property type="project" value="UniProtKB-EC"/>
</dbReference>
<evidence type="ECO:0000256" key="9">
    <source>
        <dbReference type="ARBA" id="ARBA00022516"/>
    </source>
</evidence>
<dbReference type="GO" id="GO:0004312">
    <property type="term" value="F:fatty acid synthase activity"/>
    <property type="evidence" value="ECO:0007669"/>
    <property type="project" value="UniProtKB-EC"/>
</dbReference>
<dbReference type="EMBL" id="JAEAOA010000329">
    <property type="protein sequence ID" value="KAK3607165.1"/>
    <property type="molecule type" value="Genomic_DNA"/>
</dbReference>
<evidence type="ECO:0000256" key="14">
    <source>
        <dbReference type="ARBA" id="ARBA00022832"/>
    </source>
</evidence>
<comment type="catalytic activity">
    <reaction evidence="52">
        <text>holo-[ACP] + acetyl-CoA = acetyl-[ACP] + CoA</text>
        <dbReference type="Rhea" id="RHEA:41788"/>
        <dbReference type="Rhea" id="RHEA-COMP:9621"/>
        <dbReference type="Rhea" id="RHEA-COMP:9685"/>
        <dbReference type="ChEBI" id="CHEBI:57287"/>
        <dbReference type="ChEBI" id="CHEBI:57288"/>
        <dbReference type="ChEBI" id="CHEBI:64479"/>
        <dbReference type="ChEBI" id="CHEBI:78446"/>
        <dbReference type="EC" id="2.3.1.38"/>
    </reaction>
    <physiologicalReaction direction="left-to-right" evidence="52">
        <dbReference type="Rhea" id="RHEA:41789"/>
    </physiologicalReaction>
</comment>
<dbReference type="SMART" id="SM00823">
    <property type="entry name" value="PKS_PP"/>
    <property type="match status" value="1"/>
</dbReference>
<comment type="catalytic activity">
    <reaction evidence="53">
        <text>hexadecanoyl-[ACP] + H2O = hexadecanoate + holo-[ACP] + H(+)</text>
        <dbReference type="Rhea" id="RHEA:41932"/>
        <dbReference type="Rhea" id="RHEA-COMP:9652"/>
        <dbReference type="Rhea" id="RHEA-COMP:9685"/>
        <dbReference type="ChEBI" id="CHEBI:7896"/>
        <dbReference type="ChEBI" id="CHEBI:15377"/>
        <dbReference type="ChEBI" id="CHEBI:15378"/>
        <dbReference type="ChEBI" id="CHEBI:64479"/>
        <dbReference type="ChEBI" id="CHEBI:78483"/>
        <dbReference type="EC" id="3.1.2.14"/>
    </reaction>
    <physiologicalReaction direction="left-to-right" evidence="53">
        <dbReference type="Rhea" id="RHEA:41933"/>
    </physiologicalReaction>
</comment>
<dbReference type="InterPro" id="IPR014030">
    <property type="entry name" value="Ketoacyl_synth_N"/>
</dbReference>
<dbReference type="SMART" id="SM00829">
    <property type="entry name" value="PKS_ER"/>
    <property type="match status" value="1"/>
</dbReference>
<evidence type="ECO:0000256" key="45">
    <source>
        <dbReference type="ARBA" id="ARBA00048051"/>
    </source>
</evidence>
<comment type="catalytic activity">
    <reaction evidence="48">
        <text>(2E)-octenoyl-[ACP] + NADPH + H(+) = octanoyl-[ACP] + NADP(+)</text>
        <dbReference type="Rhea" id="RHEA:41848"/>
        <dbReference type="Rhea" id="RHEA-COMP:9635"/>
        <dbReference type="Rhea" id="RHEA-COMP:9636"/>
        <dbReference type="ChEBI" id="CHEBI:15378"/>
        <dbReference type="ChEBI" id="CHEBI:57783"/>
        <dbReference type="ChEBI" id="CHEBI:58349"/>
        <dbReference type="ChEBI" id="CHEBI:78462"/>
        <dbReference type="ChEBI" id="CHEBI:78463"/>
    </reaction>
    <physiologicalReaction direction="left-to-right" evidence="48">
        <dbReference type="Rhea" id="RHEA:41849"/>
    </physiologicalReaction>
</comment>
<gene>
    <name evidence="68" type="ORF">CHS0354_004425</name>
</gene>
<comment type="pathway">
    <text evidence="1">Lipid metabolism.</text>
</comment>
<dbReference type="GO" id="GO:0031177">
    <property type="term" value="F:phosphopantetheine binding"/>
    <property type="evidence" value="ECO:0007669"/>
    <property type="project" value="InterPro"/>
</dbReference>
<comment type="function">
    <text evidence="32">Fatty acid synthetase is a multifunctional enzyme that catalyzes the de novo biosynthesis of long-chain saturated fatty acids starting from acetyl-CoA and malonyl-CoA in the presence of NADPH. This multifunctional protein contains 7 catalytic activities and a site for the binding of the prosthetic group 4'-phosphopantetheine of the acyl carrier protein ([ACP]) domain.</text>
</comment>
<comment type="catalytic activity">
    <reaction evidence="39">
        <text>(2E)-butenoyl-[ACP] + NADPH + H(+) = butanoyl-[ACP] + NADP(+)</text>
        <dbReference type="Rhea" id="RHEA:41812"/>
        <dbReference type="Rhea" id="RHEA-COMP:9627"/>
        <dbReference type="Rhea" id="RHEA-COMP:9628"/>
        <dbReference type="ChEBI" id="CHEBI:15378"/>
        <dbReference type="ChEBI" id="CHEBI:57783"/>
        <dbReference type="ChEBI" id="CHEBI:58349"/>
        <dbReference type="ChEBI" id="CHEBI:78453"/>
        <dbReference type="ChEBI" id="CHEBI:78454"/>
    </reaction>
    <physiologicalReaction direction="left-to-right" evidence="39">
        <dbReference type="Rhea" id="RHEA:41813"/>
    </physiologicalReaction>
</comment>
<dbReference type="GO" id="GO:0006633">
    <property type="term" value="P:fatty acid biosynthetic process"/>
    <property type="evidence" value="ECO:0007669"/>
    <property type="project" value="UniProtKB-KW"/>
</dbReference>
<reference evidence="68" key="2">
    <citation type="journal article" date="2021" name="Genome Biol. Evol.">
        <title>Developing a high-quality reference genome for a parasitic bivalve with doubly uniparental inheritance (Bivalvia: Unionida).</title>
        <authorList>
            <person name="Smith C.H."/>
        </authorList>
    </citation>
    <scope>NUCLEOTIDE SEQUENCE</scope>
    <source>
        <strain evidence="68">CHS0354</strain>
        <tissue evidence="68">Mantle</tissue>
    </source>
</reference>
<dbReference type="GO" id="GO:0141148">
    <property type="term" value="F:enoyl-[acyl-carrier-protein] reductase (NADPH) activity"/>
    <property type="evidence" value="ECO:0007669"/>
    <property type="project" value="UniProtKB-EC"/>
</dbReference>
<evidence type="ECO:0000256" key="25">
    <source>
        <dbReference type="ARBA" id="ARBA00023373"/>
    </source>
</evidence>
<dbReference type="GO" id="GO:0004315">
    <property type="term" value="F:3-oxoacyl-[acyl-carrier-protein] synthase activity"/>
    <property type="evidence" value="ECO:0007669"/>
    <property type="project" value="UniProtKB-EC"/>
</dbReference>
<dbReference type="InterPro" id="IPR029063">
    <property type="entry name" value="SAM-dependent_MTases_sf"/>
</dbReference>
<dbReference type="EC" id="1.3.1.39" evidence="2"/>
<keyword evidence="17" id="KW-0007">Acetylation</keyword>
<dbReference type="SUPFAM" id="SSF53335">
    <property type="entry name" value="S-adenosyl-L-methionine-dependent methyltransferases"/>
    <property type="match status" value="1"/>
</dbReference>
<comment type="catalytic activity">
    <reaction evidence="61">
        <text>butanoyl-[ACP] + malonyl-[ACP] + H(+) = 3-oxohexanoyl-[ACP] + holo-[ACP] + CO2</text>
        <dbReference type="Rhea" id="RHEA:41820"/>
        <dbReference type="Rhea" id="RHEA-COMP:9623"/>
        <dbReference type="Rhea" id="RHEA-COMP:9628"/>
        <dbReference type="Rhea" id="RHEA-COMP:9629"/>
        <dbReference type="Rhea" id="RHEA-COMP:9685"/>
        <dbReference type="ChEBI" id="CHEBI:15378"/>
        <dbReference type="ChEBI" id="CHEBI:16526"/>
        <dbReference type="ChEBI" id="CHEBI:64479"/>
        <dbReference type="ChEBI" id="CHEBI:78449"/>
        <dbReference type="ChEBI" id="CHEBI:78454"/>
        <dbReference type="ChEBI" id="CHEBI:78456"/>
    </reaction>
    <physiologicalReaction direction="left-to-right" evidence="61">
        <dbReference type="Rhea" id="RHEA:41821"/>
    </physiologicalReaction>
</comment>
<dbReference type="Pfam" id="PF02801">
    <property type="entry name" value="Ketoacyl-synt_C"/>
    <property type="match status" value="1"/>
</dbReference>
<keyword evidence="13" id="KW-0378">Hydrolase</keyword>
<evidence type="ECO:0000256" key="17">
    <source>
        <dbReference type="ARBA" id="ARBA00022990"/>
    </source>
</evidence>
<dbReference type="SUPFAM" id="SSF53901">
    <property type="entry name" value="Thiolase-like"/>
    <property type="match status" value="1"/>
</dbReference>
<comment type="catalytic activity">
    <reaction evidence="27">
        <text>a (3R)-hydroxyacyl-[ACP] = a (2E)-enoyl-[ACP] + H2O</text>
        <dbReference type="Rhea" id="RHEA:13097"/>
        <dbReference type="Rhea" id="RHEA-COMP:9925"/>
        <dbReference type="Rhea" id="RHEA-COMP:9945"/>
        <dbReference type="ChEBI" id="CHEBI:15377"/>
        <dbReference type="ChEBI" id="CHEBI:78784"/>
        <dbReference type="ChEBI" id="CHEBI:78827"/>
        <dbReference type="EC" id="4.2.1.59"/>
    </reaction>
    <physiologicalReaction direction="left-to-right" evidence="27">
        <dbReference type="Rhea" id="RHEA:13098"/>
    </physiologicalReaction>
</comment>
<comment type="catalytic activity">
    <reaction evidence="36">
        <text>a (3R)-hydroxyacyl-[ACP] + NADP(+) = a 3-oxoacyl-[ACP] + NADPH + H(+)</text>
        <dbReference type="Rhea" id="RHEA:17397"/>
        <dbReference type="Rhea" id="RHEA-COMP:9916"/>
        <dbReference type="Rhea" id="RHEA-COMP:9945"/>
        <dbReference type="ChEBI" id="CHEBI:15378"/>
        <dbReference type="ChEBI" id="CHEBI:57783"/>
        <dbReference type="ChEBI" id="CHEBI:58349"/>
        <dbReference type="ChEBI" id="CHEBI:78776"/>
        <dbReference type="ChEBI" id="CHEBI:78827"/>
        <dbReference type="EC" id="1.1.1.100"/>
    </reaction>
    <physiologicalReaction direction="right-to-left" evidence="36">
        <dbReference type="Rhea" id="RHEA:17399"/>
    </physiologicalReaction>
</comment>
<dbReference type="EC" id="3.1.2.14" evidence="3"/>